<evidence type="ECO:0000313" key="7">
    <source>
        <dbReference type="EMBL" id="SVA67142.1"/>
    </source>
</evidence>
<dbReference type="PANTHER" id="PTHR10846">
    <property type="entry name" value="SODIUM/POTASSIUM/CALCIUM EXCHANGER"/>
    <property type="match status" value="1"/>
</dbReference>
<gene>
    <name evidence="7" type="ORF">METZ01_LOCUS119996</name>
</gene>
<evidence type="ECO:0000256" key="1">
    <source>
        <dbReference type="ARBA" id="ARBA00004141"/>
    </source>
</evidence>
<dbReference type="InterPro" id="IPR004481">
    <property type="entry name" value="K/Na/Ca-exchanger"/>
</dbReference>
<dbReference type="GO" id="GO:0005262">
    <property type="term" value="F:calcium channel activity"/>
    <property type="evidence" value="ECO:0007669"/>
    <property type="project" value="TreeGrafter"/>
</dbReference>
<feature type="transmembrane region" description="Helical" evidence="5">
    <location>
        <begin position="174"/>
        <end position="196"/>
    </location>
</feature>
<feature type="transmembrane region" description="Helical" evidence="5">
    <location>
        <begin position="131"/>
        <end position="149"/>
    </location>
</feature>
<feature type="domain" description="Sodium/calcium exchanger membrane region" evidence="6">
    <location>
        <begin position="174"/>
        <end position="331"/>
    </location>
</feature>
<dbReference type="GO" id="GO:0005886">
    <property type="term" value="C:plasma membrane"/>
    <property type="evidence" value="ECO:0007669"/>
    <property type="project" value="TreeGrafter"/>
</dbReference>
<dbReference type="Pfam" id="PF01699">
    <property type="entry name" value="Na_Ca_ex"/>
    <property type="match status" value="2"/>
</dbReference>
<evidence type="ECO:0000256" key="2">
    <source>
        <dbReference type="ARBA" id="ARBA00022692"/>
    </source>
</evidence>
<dbReference type="Gene3D" id="1.20.1420.30">
    <property type="entry name" value="NCX, central ion-binding region"/>
    <property type="match status" value="1"/>
</dbReference>
<feature type="transmembrane region" description="Helical" evidence="5">
    <location>
        <begin position="239"/>
        <end position="261"/>
    </location>
</feature>
<evidence type="ECO:0000256" key="4">
    <source>
        <dbReference type="ARBA" id="ARBA00023136"/>
    </source>
</evidence>
<proteinExistence type="predicted"/>
<feature type="transmembrane region" description="Helical" evidence="5">
    <location>
        <begin position="273"/>
        <end position="291"/>
    </location>
</feature>
<dbReference type="AlphaFoldDB" id="A0A381XRL1"/>
<keyword evidence="4 5" id="KW-0472">Membrane</keyword>
<comment type="subcellular location">
    <subcellularLocation>
        <location evidence="1">Membrane</location>
        <topology evidence="1">Multi-pass membrane protein</topology>
    </subcellularLocation>
</comment>
<feature type="transmembrane region" description="Helical" evidence="5">
    <location>
        <begin position="208"/>
        <end position="232"/>
    </location>
</feature>
<name>A0A381XRL1_9ZZZZ</name>
<keyword evidence="3 5" id="KW-1133">Transmembrane helix</keyword>
<dbReference type="InterPro" id="IPR004837">
    <property type="entry name" value="NaCa_Exmemb"/>
</dbReference>
<organism evidence="7">
    <name type="scientific">marine metagenome</name>
    <dbReference type="NCBI Taxonomy" id="408172"/>
    <lineage>
        <taxon>unclassified sequences</taxon>
        <taxon>metagenomes</taxon>
        <taxon>ecological metagenomes</taxon>
    </lineage>
</organism>
<keyword evidence="2 5" id="KW-0812">Transmembrane</keyword>
<reference evidence="7" key="1">
    <citation type="submission" date="2018-05" db="EMBL/GenBank/DDBJ databases">
        <authorList>
            <person name="Lanie J.A."/>
            <person name="Ng W.-L."/>
            <person name="Kazmierczak K.M."/>
            <person name="Andrzejewski T.M."/>
            <person name="Davidsen T.M."/>
            <person name="Wayne K.J."/>
            <person name="Tettelin H."/>
            <person name="Glass J.I."/>
            <person name="Rusch D."/>
            <person name="Podicherti R."/>
            <person name="Tsui H.-C.T."/>
            <person name="Winkler M.E."/>
        </authorList>
    </citation>
    <scope>NUCLEOTIDE SEQUENCE</scope>
</reference>
<feature type="transmembrane region" description="Helical" evidence="5">
    <location>
        <begin position="106"/>
        <end position="125"/>
    </location>
</feature>
<dbReference type="InterPro" id="IPR044880">
    <property type="entry name" value="NCX_ion-bd_dom_sf"/>
</dbReference>
<evidence type="ECO:0000256" key="3">
    <source>
        <dbReference type="ARBA" id="ARBA00022989"/>
    </source>
</evidence>
<dbReference type="GO" id="GO:0006874">
    <property type="term" value="P:intracellular calcium ion homeostasis"/>
    <property type="evidence" value="ECO:0007669"/>
    <property type="project" value="TreeGrafter"/>
</dbReference>
<evidence type="ECO:0000256" key="5">
    <source>
        <dbReference type="SAM" id="Phobius"/>
    </source>
</evidence>
<evidence type="ECO:0000259" key="6">
    <source>
        <dbReference type="Pfam" id="PF01699"/>
    </source>
</evidence>
<dbReference type="GO" id="GO:0008273">
    <property type="term" value="F:calcium, potassium:sodium antiporter activity"/>
    <property type="evidence" value="ECO:0007669"/>
    <property type="project" value="TreeGrafter"/>
</dbReference>
<accession>A0A381XRL1</accession>
<sequence>MLLITLATFVVGLALLAWGGDRFVLGSGAIAKNLRLPPIVIGLTVAGFATSAPEMLISAVASLGGNPSLALGNAVGSNIANIGLVLGVAALIQPQTLRSTTTRQQLLALFIVTILVFPLFFDGFLSQRDGYILLASLFPLTALVIVLSLRSEQPDSTHTAIAARGPDDMGMPKAVMWLIIGLALMLYGADLLVTGAEFFARAIGISDLVIGLTMVAVGTSLPELAVAIAGALKHKYDLVIGNIIGSNIFNLLAVIGIAGVIEPHNLDGRVVNLDYPVMAGFTLVILMLAYNRGLRVKLSSRLRLIIRHKKQVIGRLIGGILLGAFFVYHGFTAWNIFSA</sequence>
<feature type="domain" description="Sodium/calcium exchanger membrane region" evidence="6">
    <location>
        <begin position="6"/>
        <end position="135"/>
    </location>
</feature>
<dbReference type="EMBL" id="UINC01016054">
    <property type="protein sequence ID" value="SVA67142.1"/>
    <property type="molecule type" value="Genomic_DNA"/>
</dbReference>
<feature type="transmembrane region" description="Helical" evidence="5">
    <location>
        <begin position="75"/>
        <end position="94"/>
    </location>
</feature>
<feature type="transmembrane region" description="Helical" evidence="5">
    <location>
        <begin position="312"/>
        <end position="331"/>
    </location>
</feature>
<protein>
    <recommendedName>
        <fullName evidence="6">Sodium/calcium exchanger membrane region domain-containing protein</fullName>
    </recommendedName>
</protein>
<dbReference type="NCBIfam" id="TIGR00367">
    <property type="entry name" value="calcium/sodium antiporter"/>
    <property type="match status" value="1"/>
</dbReference>
<dbReference type="PANTHER" id="PTHR10846:SF8">
    <property type="entry name" value="INNER MEMBRANE PROTEIN YRBG"/>
    <property type="match status" value="1"/>
</dbReference>